<dbReference type="Pfam" id="PF13895">
    <property type="entry name" value="Ig_2"/>
    <property type="match status" value="1"/>
</dbReference>
<evidence type="ECO:0000259" key="5">
    <source>
        <dbReference type="PROSITE" id="PS50835"/>
    </source>
</evidence>
<feature type="domain" description="Ig-like" evidence="5">
    <location>
        <begin position="768"/>
        <end position="844"/>
    </location>
</feature>
<feature type="domain" description="Ig-like" evidence="5">
    <location>
        <begin position="418"/>
        <end position="499"/>
    </location>
</feature>
<comment type="subcellular location">
    <subcellularLocation>
        <location evidence="1">Cell envelope</location>
    </subcellularLocation>
</comment>
<evidence type="ECO:0000256" key="1">
    <source>
        <dbReference type="ARBA" id="ARBA00004196"/>
    </source>
</evidence>
<comment type="caution">
    <text evidence="6">The sequence shown here is derived from an EMBL/GenBank/DDBJ whole genome shotgun (WGS) entry which is preliminary data.</text>
</comment>
<name>A0ABW3NBP3_9FLAO</name>
<dbReference type="PANTHER" id="PTHR48059:SF30">
    <property type="entry name" value="OS06G0587000 PROTEIN"/>
    <property type="match status" value="1"/>
</dbReference>
<keyword evidence="2 4" id="KW-0732">Signal</keyword>
<evidence type="ECO:0000313" key="6">
    <source>
        <dbReference type="EMBL" id="MFD1064041.1"/>
    </source>
</evidence>
<dbReference type="InterPro" id="IPR036179">
    <property type="entry name" value="Ig-like_dom_sf"/>
</dbReference>
<keyword evidence="7" id="KW-1185">Reference proteome</keyword>
<feature type="signal peptide" evidence="4">
    <location>
        <begin position="1"/>
        <end position="19"/>
    </location>
</feature>
<accession>A0ABW3NBP3</accession>
<dbReference type="Gene3D" id="2.130.10.10">
    <property type="entry name" value="YVTN repeat-like/Quinoprotein amine dehydrogenase"/>
    <property type="match status" value="1"/>
</dbReference>
<dbReference type="InterPro" id="IPR001611">
    <property type="entry name" value="Leu-rich_rpt"/>
</dbReference>
<dbReference type="Gene3D" id="3.80.10.10">
    <property type="entry name" value="Ribonuclease Inhibitor"/>
    <property type="match status" value="3"/>
</dbReference>
<sequence length="1274" mass="139927">MFKKLLFAFLIFFSIKGNSQLSTLIDGIVNPVGMAQNGNILYFGAVGSQKIQFVDTSQANPILQDLITNIDFPSKFVVIGTDLYFTYAFSTVAKINLTEPTPTVTNVISTGNSFYGIAQKDNYIYVSERNSGEILRFDYTQINPTTEVVATGLGNFTNDISIDGDYLYVSRGSASMISRINLTQTPFLVEDIVSTNSPLEAKVNNGNLYISGSNYLKKVNLSNLSQEPETLLSGVTSIWDISFNGTNIYLAQQTDGRIAQLDETFIDPTTSPDYANLVALYNATDGASWTNNSNWLNATKPLYSWHGLEVENNRVTSLNLFNNNISNSLPSEIGNLSELLNIDLSFNDLTGSLPSELLNLTNVDRLLVRNNNLSGIVPDFETLPNLINLEIDGNNFQFGDLEPNHPSNTTIPNYGYWPQQTISQDNNLTLDYGENPIIQSNASGANNVYQWYFNGELIPGESNADLIVTNFQQINVGHYYCEITNTAVNELVLRTGTTTINSTNAPLPVNDLIENAIEVPIGGFIDQNVRLDLATSTGGGSDCGVDSFQRVYYKFTATANGPVNLNLNDSNFQSVNANSFIIPYTAPNLNITDEAQLTVVPGLCAFGLFQTFTAVAGQNYYVQVCRNLDANQFSDVSIFVPEDVNQADRDALINFYNNNDGPNWNNNTNWNTSNAVGSWFGLEVENGRVVGINLSNNNLTGNTISDLLALDNLALLNLNNNNITGLVPDFSTLSQMDNLDLRSNNFSFADLETNFTVNNSLTTFNFSPQKETDTEESFEAVIGSDYTFTMTPVAGTNISYQWYKTFPGNTSPFDDPVIGATSNVLSITNTQSEDLNVYICAATSPSIPDFRILRAPVELFSDVSQGERDALMAFYNALDGDNWTDNTNWGSTTYVRDWSHVITAGNKVVGIDVFGEIGLNGQLPSEIDGLIHLKNLSLALNVNLSGPIPASIGNITTLERLRLQGTSNSGTLPSSIGNLTNLEELRLIGNNFNGDIPSTFNNLVSLKDFYLIGSVFQFNGLSNLFTGELPSFSNSPELFSIRVSGNDFSGELADYSQLPSLSTLYVDENLYSFSDLSVNQANNETIDFYVFSPQRNNSEPETVNIAPGSSITLDINGMVTTTRYFERLDTDQYQWFKDEVAISGANQSTYTISNPQESDSGVYYCEITNSTVDGLVVKRADITLNVNASLGIDDVEISNFKLYPNPTTDWITISANALQNATATIYDLNGRLVQRNALKSNTNTVNIQNLTAGVYIMKITTSENKTVTKRFVKQ</sequence>
<dbReference type="PANTHER" id="PTHR48059">
    <property type="entry name" value="POLYGALACTURONASE INHIBITOR 1"/>
    <property type="match status" value="1"/>
</dbReference>
<dbReference type="InterPro" id="IPR051848">
    <property type="entry name" value="PGIP"/>
</dbReference>
<dbReference type="RefSeq" id="WP_386131963.1">
    <property type="nucleotide sequence ID" value="NZ_JBHTJL010000016.1"/>
</dbReference>
<dbReference type="PROSITE" id="PS50835">
    <property type="entry name" value="IG_LIKE"/>
    <property type="match status" value="3"/>
</dbReference>
<dbReference type="EMBL" id="JBHTJL010000016">
    <property type="protein sequence ID" value="MFD1064041.1"/>
    <property type="molecule type" value="Genomic_DNA"/>
</dbReference>
<dbReference type="SMART" id="SM00409">
    <property type="entry name" value="IG"/>
    <property type="match status" value="3"/>
</dbReference>
<dbReference type="Pfam" id="PF18962">
    <property type="entry name" value="Por_Secre_tail"/>
    <property type="match status" value="1"/>
</dbReference>
<reference evidence="7" key="1">
    <citation type="journal article" date="2019" name="Int. J. Syst. Evol. Microbiol.">
        <title>The Global Catalogue of Microorganisms (GCM) 10K type strain sequencing project: providing services to taxonomists for standard genome sequencing and annotation.</title>
        <authorList>
            <consortium name="The Broad Institute Genomics Platform"/>
            <consortium name="The Broad Institute Genome Sequencing Center for Infectious Disease"/>
            <person name="Wu L."/>
            <person name="Ma J."/>
        </authorList>
    </citation>
    <scope>NUCLEOTIDE SEQUENCE [LARGE SCALE GENOMIC DNA]</scope>
    <source>
        <strain evidence="7">CCUG 62215</strain>
    </source>
</reference>
<dbReference type="InterPro" id="IPR003599">
    <property type="entry name" value="Ig_sub"/>
</dbReference>
<evidence type="ECO:0000256" key="4">
    <source>
        <dbReference type="SAM" id="SignalP"/>
    </source>
</evidence>
<keyword evidence="3" id="KW-1015">Disulfide bond</keyword>
<dbReference type="NCBIfam" id="TIGR04183">
    <property type="entry name" value="Por_Secre_tail"/>
    <property type="match status" value="1"/>
</dbReference>
<evidence type="ECO:0000313" key="7">
    <source>
        <dbReference type="Proteomes" id="UP001597013"/>
    </source>
</evidence>
<dbReference type="SUPFAM" id="SSF48726">
    <property type="entry name" value="Immunoglobulin"/>
    <property type="match status" value="3"/>
</dbReference>
<dbReference type="InterPro" id="IPR026444">
    <property type="entry name" value="Secre_tail"/>
</dbReference>
<evidence type="ECO:0000256" key="3">
    <source>
        <dbReference type="ARBA" id="ARBA00023157"/>
    </source>
</evidence>
<dbReference type="Gene3D" id="2.60.40.10">
    <property type="entry name" value="Immunoglobulins"/>
    <property type="match status" value="3"/>
</dbReference>
<evidence type="ECO:0000256" key="2">
    <source>
        <dbReference type="ARBA" id="ARBA00022729"/>
    </source>
</evidence>
<gene>
    <name evidence="6" type="ORF">ACFQ1Q_12360</name>
</gene>
<dbReference type="InterPro" id="IPR013783">
    <property type="entry name" value="Ig-like_fold"/>
</dbReference>
<dbReference type="Proteomes" id="UP001597013">
    <property type="component" value="Unassembled WGS sequence"/>
</dbReference>
<proteinExistence type="predicted"/>
<protein>
    <submittedName>
        <fullName evidence="6">T9SS type A sorting domain-containing protein</fullName>
    </submittedName>
</protein>
<dbReference type="InterPro" id="IPR032675">
    <property type="entry name" value="LRR_dom_sf"/>
</dbReference>
<feature type="domain" description="Ig-like" evidence="5">
    <location>
        <begin position="1093"/>
        <end position="1183"/>
    </location>
</feature>
<dbReference type="PROSITE" id="PS51450">
    <property type="entry name" value="LRR"/>
    <property type="match status" value="1"/>
</dbReference>
<dbReference type="InterPro" id="IPR015943">
    <property type="entry name" value="WD40/YVTN_repeat-like_dom_sf"/>
</dbReference>
<dbReference type="InterPro" id="IPR007110">
    <property type="entry name" value="Ig-like_dom"/>
</dbReference>
<organism evidence="6 7">
    <name type="scientific">Winogradskyella litorisediminis</name>
    <dbReference type="NCBI Taxonomy" id="1156618"/>
    <lineage>
        <taxon>Bacteria</taxon>
        <taxon>Pseudomonadati</taxon>
        <taxon>Bacteroidota</taxon>
        <taxon>Flavobacteriia</taxon>
        <taxon>Flavobacteriales</taxon>
        <taxon>Flavobacteriaceae</taxon>
        <taxon>Winogradskyella</taxon>
    </lineage>
</organism>
<feature type="chain" id="PRO_5046086731" evidence="4">
    <location>
        <begin position="20"/>
        <end position="1274"/>
    </location>
</feature>
<dbReference type="SUPFAM" id="SSF63825">
    <property type="entry name" value="YWTD domain"/>
    <property type="match status" value="1"/>
</dbReference>
<dbReference type="SUPFAM" id="SSF52058">
    <property type="entry name" value="L domain-like"/>
    <property type="match status" value="3"/>
</dbReference>